<dbReference type="Pfam" id="PF13391">
    <property type="entry name" value="HNH_2"/>
    <property type="match status" value="1"/>
</dbReference>
<dbReference type="AlphaFoldDB" id="A0A1X7T8G0"/>
<feature type="transmembrane region" description="Helical" evidence="1">
    <location>
        <begin position="129"/>
        <end position="149"/>
    </location>
</feature>
<evidence type="ECO:0000256" key="1">
    <source>
        <dbReference type="SAM" id="Phobius"/>
    </source>
</evidence>
<accession>A0A1X7T8G0</accession>
<protein>
    <recommendedName>
        <fullName evidence="2">HNH nuclease domain-containing protein</fullName>
    </recommendedName>
</protein>
<reference evidence="3" key="1">
    <citation type="submission" date="2017-05" db="UniProtKB">
        <authorList>
            <consortium name="EnsemblMetazoa"/>
        </authorList>
    </citation>
    <scope>IDENTIFICATION</scope>
</reference>
<organism evidence="3">
    <name type="scientific">Amphimedon queenslandica</name>
    <name type="common">Sponge</name>
    <dbReference type="NCBI Taxonomy" id="400682"/>
    <lineage>
        <taxon>Eukaryota</taxon>
        <taxon>Metazoa</taxon>
        <taxon>Porifera</taxon>
        <taxon>Demospongiae</taxon>
        <taxon>Heteroscleromorpha</taxon>
        <taxon>Haplosclerida</taxon>
        <taxon>Niphatidae</taxon>
        <taxon>Amphimedon</taxon>
    </lineage>
</organism>
<evidence type="ECO:0000259" key="2">
    <source>
        <dbReference type="Pfam" id="PF13391"/>
    </source>
</evidence>
<dbReference type="InterPro" id="IPR003615">
    <property type="entry name" value="HNH_nuc"/>
</dbReference>
<sequence length="341" mass="39604">MNNQWSEKFKQDWDIRIRAIRWILNLCDRRQKDGVLHRSEYASNQFYWKGEQPIVLQHPQRGVHRPLQCQFPISITTASRANRYGDHFEPDGEVFRYSYQGKGEAGSLTQIDNSFNNGLRELQKNRWPLIYFHGILSSYYLVVAPVFIIDDNPDDQDFGIIWGESMDFYESLAYQNPSTPAAISDRSLILDIPDLRPDQIQERSVKIRLAQGSFREKILRAYNDRCALCRLNHPQLLDAAHITPVSEKGNYSVPNGLSLCKLHHAAYDKHFLGITPDFEIKIRESLMDERDGPVLQYAIKGLHGEKIHLPKQRNDRPDQDALASRYEQFERYQSDIIGANL</sequence>
<dbReference type="EnsemblMetazoa" id="Aqu2.1.10695_001">
    <property type="protein sequence ID" value="Aqu2.1.10695_001"/>
    <property type="gene ID" value="Aqu2.1.10695"/>
</dbReference>
<proteinExistence type="predicted"/>
<evidence type="ECO:0000313" key="3">
    <source>
        <dbReference type="EnsemblMetazoa" id="Aqu2.1.10695_001"/>
    </source>
</evidence>
<keyword evidence="1" id="KW-0812">Transmembrane</keyword>
<name>A0A1X7T8G0_AMPQE</name>
<dbReference type="InParanoid" id="A0A1X7T8G0"/>
<keyword evidence="1" id="KW-1133">Transmembrane helix</keyword>
<feature type="domain" description="HNH nuclease" evidence="2">
    <location>
        <begin position="226"/>
        <end position="274"/>
    </location>
</feature>
<keyword evidence="1" id="KW-0472">Membrane</keyword>